<dbReference type="Proteomes" id="UP000316612">
    <property type="component" value="Unassembled WGS sequence"/>
</dbReference>
<feature type="chain" id="PRO_5039325746" description="Lipoprotein" evidence="2">
    <location>
        <begin position="24"/>
        <end position="209"/>
    </location>
</feature>
<organism evidence="3 4">
    <name type="scientific">Glutamicibacter uratoxydans</name>
    <name type="common">Arthrobacter uratoxydans</name>
    <dbReference type="NCBI Taxonomy" id="43667"/>
    <lineage>
        <taxon>Bacteria</taxon>
        <taxon>Bacillati</taxon>
        <taxon>Actinomycetota</taxon>
        <taxon>Actinomycetes</taxon>
        <taxon>Micrococcales</taxon>
        <taxon>Micrococcaceae</taxon>
        <taxon>Glutamicibacter</taxon>
    </lineage>
</organism>
<sequence length="209" mass="21934">MAVPFRLCAAAMMLALASCSSTADPQGVAEDGATKRSPDTSASAATASDGPLKLPSTLSCEQSMGGTVTMSEEASFGIESVSWSGSPDTYHFTVTDLTGYPVLVGGVEYGGWKAPITLAADAGTRIIEVLSPSDAALLISPMKYWGTSEQLKRGEIVLPERYELRSCSTAATYPSMVLVREASCVVLRVTDPARQASKDFNVPMYGGKC</sequence>
<name>A0A4Y4DSG4_GLUUR</name>
<evidence type="ECO:0008006" key="5">
    <source>
        <dbReference type="Google" id="ProtNLM"/>
    </source>
</evidence>
<dbReference type="PROSITE" id="PS51257">
    <property type="entry name" value="PROKAR_LIPOPROTEIN"/>
    <property type="match status" value="1"/>
</dbReference>
<gene>
    <name evidence="3" type="ORF">AUR04nite_09730</name>
</gene>
<feature type="signal peptide" evidence="2">
    <location>
        <begin position="1"/>
        <end position="23"/>
    </location>
</feature>
<comment type="caution">
    <text evidence="3">The sequence shown here is derived from an EMBL/GenBank/DDBJ whole genome shotgun (WGS) entry which is preliminary data.</text>
</comment>
<feature type="compositionally biased region" description="Low complexity" evidence="1">
    <location>
        <begin position="39"/>
        <end position="49"/>
    </location>
</feature>
<proteinExistence type="predicted"/>
<keyword evidence="2" id="KW-0732">Signal</keyword>
<protein>
    <recommendedName>
        <fullName evidence="5">Lipoprotein</fullName>
    </recommendedName>
</protein>
<evidence type="ECO:0000256" key="1">
    <source>
        <dbReference type="SAM" id="MobiDB-lite"/>
    </source>
</evidence>
<dbReference type="RefSeq" id="WP_141362526.1">
    <property type="nucleotide sequence ID" value="NZ_BAAAJL010000008.1"/>
</dbReference>
<accession>A0A4Y4DSG4</accession>
<feature type="region of interest" description="Disordered" evidence="1">
    <location>
        <begin position="25"/>
        <end position="56"/>
    </location>
</feature>
<evidence type="ECO:0000313" key="3">
    <source>
        <dbReference type="EMBL" id="GED05441.1"/>
    </source>
</evidence>
<dbReference type="EMBL" id="BJNY01000005">
    <property type="protein sequence ID" value="GED05441.1"/>
    <property type="molecule type" value="Genomic_DNA"/>
</dbReference>
<evidence type="ECO:0000313" key="4">
    <source>
        <dbReference type="Proteomes" id="UP000316612"/>
    </source>
</evidence>
<keyword evidence="4" id="KW-1185">Reference proteome</keyword>
<evidence type="ECO:0000256" key="2">
    <source>
        <dbReference type="SAM" id="SignalP"/>
    </source>
</evidence>
<dbReference type="AlphaFoldDB" id="A0A4Y4DSG4"/>
<reference evidence="3 4" key="1">
    <citation type="submission" date="2019-06" db="EMBL/GenBank/DDBJ databases">
        <title>Whole genome shotgun sequence of Glutamicibacter uratoxydans NBRC 15515.</title>
        <authorList>
            <person name="Hosoyama A."/>
            <person name="Uohara A."/>
            <person name="Ohji S."/>
            <person name="Ichikawa N."/>
        </authorList>
    </citation>
    <scope>NUCLEOTIDE SEQUENCE [LARGE SCALE GENOMIC DNA]</scope>
    <source>
        <strain evidence="3 4">NBRC 15515</strain>
    </source>
</reference>